<dbReference type="Proteomes" id="UP000541969">
    <property type="component" value="Unassembled WGS sequence"/>
</dbReference>
<sequence>MSLPRPATRLGIVLVALVGLLFAGLGVASAHVSVSSPDATQGGYGKIVFRVPNESDTASTVKLRIQLPTDHPFASVSTEPMPGWTTTLTRTALNPPEKDDDGNEITEAVSVVEFAADPGNPGIGPGQFQEFSLSVGPFPDAKALSFAAVQTYSDGTETAWIDPTVEGQPEPDHPAPTLTVGASSSSSSDGGSSSASSSSDGSSSTGTVALILSIVALVLGGAGVVLGLRAGRRTVSS</sequence>
<evidence type="ECO:0000256" key="2">
    <source>
        <dbReference type="SAM" id="Phobius"/>
    </source>
</evidence>
<dbReference type="RefSeq" id="WP_179717980.1">
    <property type="nucleotide sequence ID" value="NZ_JACBZT010000001.1"/>
</dbReference>
<dbReference type="InterPro" id="IPR038507">
    <property type="entry name" value="YcnI-like_sf"/>
</dbReference>
<dbReference type="EMBL" id="JACBZT010000001">
    <property type="protein sequence ID" value="NYJ06684.1"/>
    <property type="molecule type" value="Genomic_DNA"/>
</dbReference>
<evidence type="ECO:0000313" key="5">
    <source>
        <dbReference type="Proteomes" id="UP000541969"/>
    </source>
</evidence>
<evidence type="ECO:0000259" key="3">
    <source>
        <dbReference type="Pfam" id="PF07987"/>
    </source>
</evidence>
<keyword evidence="5" id="KW-1185">Reference proteome</keyword>
<protein>
    <submittedName>
        <fullName evidence="4">Uncharacterized protein YcnI</fullName>
    </submittedName>
</protein>
<keyword evidence="2" id="KW-0812">Transmembrane</keyword>
<comment type="caution">
    <text evidence="4">The sequence shown here is derived from an EMBL/GenBank/DDBJ whole genome shotgun (WGS) entry which is preliminary data.</text>
</comment>
<dbReference type="CDD" id="cd08545">
    <property type="entry name" value="YcnI_like"/>
    <property type="match status" value="1"/>
</dbReference>
<dbReference type="Pfam" id="PF07987">
    <property type="entry name" value="DUF1775"/>
    <property type="match status" value="1"/>
</dbReference>
<keyword evidence="2" id="KW-1133">Transmembrane helix</keyword>
<organism evidence="4 5">
    <name type="scientific">Petropleomorpha daqingensis</name>
    <dbReference type="NCBI Taxonomy" id="2026353"/>
    <lineage>
        <taxon>Bacteria</taxon>
        <taxon>Bacillati</taxon>
        <taxon>Actinomycetota</taxon>
        <taxon>Actinomycetes</taxon>
        <taxon>Geodermatophilales</taxon>
        <taxon>Geodermatophilaceae</taxon>
        <taxon>Petropleomorpha</taxon>
    </lineage>
</organism>
<reference evidence="4 5" key="1">
    <citation type="submission" date="2020-07" db="EMBL/GenBank/DDBJ databases">
        <title>Sequencing the genomes of 1000 actinobacteria strains.</title>
        <authorList>
            <person name="Klenk H.-P."/>
        </authorList>
    </citation>
    <scope>NUCLEOTIDE SEQUENCE [LARGE SCALE GENOMIC DNA]</scope>
    <source>
        <strain evidence="4 5">DSM 104001</strain>
    </source>
</reference>
<keyword evidence="2" id="KW-0472">Membrane</keyword>
<dbReference type="Gene3D" id="2.60.40.2230">
    <property type="entry name" value="Uncharacterised protein YcnI-like PF07987, DUF1775"/>
    <property type="match status" value="1"/>
</dbReference>
<proteinExistence type="predicted"/>
<feature type="compositionally biased region" description="Low complexity" evidence="1">
    <location>
        <begin position="181"/>
        <end position="203"/>
    </location>
</feature>
<name>A0A853CFK6_9ACTN</name>
<accession>A0A853CFK6</accession>
<feature type="region of interest" description="Disordered" evidence="1">
    <location>
        <begin position="161"/>
        <end position="203"/>
    </location>
</feature>
<dbReference type="InterPro" id="IPR012533">
    <property type="entry name" value="YcnI-copper_dom"/>
</dbReference>
<feature type="domain" description="YncI copper-binding" evidence="3">
    <location>
        <begin position="31"/>
        <end position="180"/>
    </location>
</feature>
<evidence type="ECO:0000256" key="1">
    <source>
        <dbReference type="SAM" id="MobiDB-lite"/>
    </source>
</evidence>
<evidence type="ECO:0000313" key="4">
    <source>
        <dbReference type="EMBL" id="NYJ06684.1"/>
    </source>
</evidence>
<dbReference type="AlphaFoldDB" id="A0A853CFK6"/>
<feature type="transmembrane region" description="Helical" evidence="2">
    <location>
        <begin position="208"/>
        <end position="228"/>
    </location>
</feature>
<gene>
    <name evidence="4" type="ORF">GGQ55_002962</name>
</gene>